<dbReference type="InterPro" id="IPR011016">
    <property type="entry name" value="Znf_RING-CH"/>
</dbReference>
<feature type="region of interest" description="Disordered" evidence="5">
    <location>
        <begin position="175"/>
        <end position="227"/>
    </location>
</feature>
<dbReference type="SMART" id="SM00744">
    <property type="entry name" value="RINGv"/>
    <property type="match status" value="1"/>
</dbReference>
<dbReference type="GO" id="GO:0006511">
    <property type="term" value="P:ubiquitin-dependent protein catabolic process"/>
    <property type="evidence" value="ECO:0007669"/>
    <property type="project" value="TreeGrafter"/>
</dbReference>
<feature type="region of interest" description="Disordered" evidence="5">
    <location>
        <begin position="1"/>
        <end position="109"/>
    </location>
</feature>
<evidence type="ECO:0000259" key="6">
    <source>
        <dbReference type="PROSITE" id="PS50089"/>
    </source>
</evidence>
<proteinExistence type="predicted"/>
<evidence type="ECO:0000256" key="3">
    <source>
        <dbReference type="ARBA" id="ARBA00022833"/>
    </source>
</evidence>
<feature type="compositionally biased region" description="Basic and acidic residues" evidence="5">
    <location>
        <begin position="117"/>
        <end position="132"/>
    </location>
</feature>
<feature type="compositionally biased region" description="Low complexity" evidence="5">
    <location>
        <begin position="457"/>
        <end position="466"/>
    </location>
</feature>
<evidence type="ECO:0000256" key="2">
    <source>
        <dbReference type="ARBA" id="ARBA00022771"/>
    </source>
</evidence>
<evidence type="ECO:0000256" key="4">
    <source>
        <dbReference type="PROSITE-ProRule" id="PRU00175"/>
    </source>
</evidence>
<dbReference type="PROSITE" id="PS50089">
    <property type="entry name" value="ZF_RING_2"/>
    <property type="match status" value="1"/>
</dbReference>
<dbReference type="InterPro" id="IPR001841">
    <property type="entry name" value="Znf_RING"/>
</dbReference>
<sequence>MEDMNSDQVFEIPDTPERAAARSVNGAQFRKESISTVPGRLRKSGFVDEKSSNPLRTSRGRLLSENGLSRRLHLHPQRSPINVDEYDSPSNSDLENSHPHQNAPLFRRPAIVNNSRPENRHSKEAQYVEKSRAGRATISSKKTFCMEGDDLFDLIETSEPDRLLDIVFPRSASKDLQAKETREGQLSSNGGSSAQPAPLPSRISDSTSKGKEKIDVNTCNGSGPASNIVKEIDRASGHRHKIEKHLPACHLPITSLRIGGKKRLVRNGCISPHNIATRGQKLAESPKDGSPGDDEKNHARNNLSDGPPNTDLREIVAEDNDCYRVKGKKAMVHPSASKEHDANMTRSSVTHNEASCETRDDCRDALLGGWRSTHKRSKTQDQPLSYMEQGILGRDDDDARCFTNEQHGDRLVERDSSSGGKPYHVGNLVAKHGLTSRNQGECSTMVLDDSEVLFLGSSRESSSSRSSRVHNRQHDGNLEPIYEIDELLTEVRNNDPQLIGSRNDEDSHVTARQVEADEMLARELQERLYHEEPIFGGGEIDENMAWVLQQEEDALPAASGHNHPVPHLRNSSVTHSSRQRWPRSSQNPSNRRGNQVQVTTTRASGLRSRLSNQTPVRISRERNLFPTVFPGGLNFQFPSGMDLEMRLDILENLEASMTATRMLHVQRDFNENDYEMLLALDDNNSQHGATANQINSLPESVVQTDNFEETCAVCLEAPTIGEKIRHLPCLHKFHKDCIDPWLSRKTSCPICKLSITS</sequence>
<dbReference type="CDD" id="cd16454">
    <property type="entry name" value="RING-H2_PA-TM-RING"/>
    <property type="match status" value="1"/>
</dbReference>
<dbReference type="PANTHER" id="PTHR45931">
    <property type="entry name" value="SI:CH211-59O9.10"/>
    <property type="match status" value="1"/>
</dbReference>
<dbReference type="FunFam" id="3.30.40.10:FF:000594">
    <property type="entry name" value="RING/U-box superfamily protein"/>
    <property type="match status" value="1"/>
</dbReference>
<dbReference type="SUPFAM" id="SSF57850">
    <property type="entry name" value="RING/U-box"/>
    <property type="match status" value="1"/>
</dbReference>
<protein>
    <recommendedName>
        <fullName evidence="6">RING-type domain-containing protein</fullName>
    </recommendedName>
</protein>
<feature type="compositionally biased region" description="Polar residues" evidence="5">
    <location>
        <begin position="184"/>
        <end position="195"/>
    </location>
</feature>
<dbReference type="EMBL" id="VDCV01000003">
    <property type="protein sequence ID" value="KAB5564876.1"/>
    <property type="molecule type" value="Genomic_DNA"/>
</dbReference>
<dbReference type="SMART" id="SM00184">
    <property type="entry name" value="RING"/>
    <property type="match status" value="1"/>
</dbReference>
<dbReference type="Pfam" id="PF13639">
    <property type="entry name" value="zf-RING_2"/>
    <property type="match status" value="1"/>
</dbReference>
<dbReference type="PANTHER" id="PTHR45931:SF25">
    <property type="entry name" value="E3 UBIQUITIN-PROTEIN LIGASE RLIM-LIKE ISOFORM X1"/>
    <property type="match status" value="1"/>
</dbReference>
<evidence type="ECO:0000256" key="1">
    <source>
        <dbReference type="ARBA" id="ARBA00022723"/>
    </source>
</evidence>
<keyword evidence="1" id="KW-0479">Metal-binding</keyword>
<name>A0A5N5NEN6_9ROSI</name>
<gene>
    <name evidence="7" type="ORF">DKX38_004930</name>
</gene>
<comment type="caution">
    <text evidence="7">The sequence shown here is derived from an EMBL/GenBank/DDBJ whole genome shotgun (WGS) entry which is preliminary data.</text>
</comment>
<keyword evidence="3" id="KW-0862">Zinc</keyword>
<dbReference type="InterPro" id="IPR051834">
    <property type="entry name" value="RING_finger_E3_ligase"/>
</dbReference>
<dbReference type="InterPro" id="IPR013083">
    <property type="entry name" value="Znf_RING/FYVE/PHD"/>
</dbReference>
<dbReference type="AlphaFoldDB" id="A0A5N5NEN6"/>
<feature type="region of interest" description="Disordered" evidence="5">
    <location>
        <begin position="557"/>
        <end position="617"/>
    </location>
</feature>
<feature type="compositionally biased region" description="Polar residues" evidence="5">
    <location>
        <begin position="582"/>
        <end position="616"/>
    </location>
</feature>
<keyword evidence="8" id="KW-1185">Reference proteome</keyword>
<organism evidence="7 8">
    <name type="scientific">Salix brachista</name>
    <dbReference type="NCBI Taxonomy" id="2182728"/>
    <lineage>
        <taxon>Eukaryota</taxon>
        <taxon>Viridiplantae</taxon>
        <taxon>Streptophyta</taxon>
        <taxon>Embryophyta</taxon>
        <taxon>Tracheophyta</taxon>
        <taxon>Spermatophyta</taxon>
        <taxon>Magnoliopsida</taxon>
        <taxon>eudicotyledons</taxon>
        <taxon>Gunneridae</taxon>
        <taxon>Pentapetalae</taxon>
        <taxon>rosids</taxon>
        <taxon>fabids</taxon>
        <taxon>Malpighiales</taxon>
        <taxon>Salicaceae</taxon>
        <taxon>Saliceae</taxon>
        <taxon>Salix</taxon>
    </lineage>
</organism>
<feature type="region of interest" description="Disordered" evidence="5">
    <location>
        <begin position="114"/>
        <end position="133"/>
    </location>
</feature>
<evidence type="ECO:0000256" key="5">
    <source>
        <dbReference type="SAM" id="MobiDB-lite"/>
    </source>
</evidence>
<dbReference type="GO" id="GO:0005634">
    <property type="term" value="C:nucleus"/>
    <property type="evidence" value="ECO:0007669"/>
    <property type="project" value="TreeGrafter"/>
</dbReference>
<feature type="region of interest" description="Disordered" evidence="5">
    <location>
        <begin position="276"/>
        <end position="312"/>
    </location>
</feature>
<evidence type="ECO:0000313" key="7">
    <source>
        <dbReference type="EMBL" id="KAB5564876.1"/>
    </source>
</evidence>
<dbReference type="Gene3D" id="3.30.40.10">
    <property type="entry name" value="Zinc/RING finger domain, C3HC4 (zinc finger)"/>
    <property type="match status" value="1"/>
</dbReference>
<dbReference type="GO" id="GO:0008270">
    <property type="term" value="F:zinc ion binding"/>
    <property type="evidence" value="ECO:0007669"/>
    <property type="project" value="UniProtKB-KW"/>
</dbReference>
<reference evidence="8" key="1">
    <citation type="journal article" date="2019" name="Gigascience">
        <title>De novo genome assembly of the endangered Acer yangbiense, a plant species with extremely small populations endemic to Yunnan Province, China.</title>
        <authorList>
            <person name="Yang J."/>
            <person name="Wariss H.M."/>
            <person name="Tao L."/>
            <person name="Zhang R."/>
            <person name="Yun Q."/>
            <person name="Hollingsworth P."/>
            <person name="Dao Z."/>
            <person name="Luo G."/>
            <person name="Guo H."/>
            <person name="Ma Y."/>
            <person name="Sun W."/>
        </authorList>
    </citation>
    <scope>NUCLEOTIDE SEQUENCE [LARGE SCALE GENOMIC DNA]</scope>
    <source>
        <strain evidence="8">cv. br00</strain>
    </source>
</reference>
<keyword evidence="2 4" id="KW-0863">Zinc-finger</keyword>
<dbReference type="Proteomes" id="UP000326939">
    <property type="component" value="Chromosome 3"/>
</dbReference>
<feature type="domain" description="RING-type" evidence="6">
    <location>
        <begin position="711"/>
        <end position="752"/>
    </location>
</feature>
<evidence type="ECO:0000313" key="8">
    <source>
        <dbReference type="Proteomes" id="UP000326939"/>
    </source>
</evidence>
<feature type="region of interest" description="Disordered" evidence="5">
    <location>
        <begin position="457"/>
        <end position="476"/>
    </location>
</feature>
<feature type="region of interest" description="Disordered" evidence="5">
    <location>
        <begin position="331"/>
        <end position="352"/>
    </location>
</feature>
<dbReference type="GO" id="GO:0061630">
    <property type="term" value="F:ubiquitin protein ligase activity"/>
    <property type="evidence" value="ECO:0007669"/>
    <property type="project" value="TreeGrafter"/>
</dbReference>
<accession>A0A5N5NEN6</accession>